<reference evidence="3 4" key="1">
    <citation type="submission" date="2016-09" db="EMBL/GenBank/DDBJ databases">
        <title>Extensive genetic diversity and differential bi-allelic expression allows diatom success in the polar Southern Ocean.</title>
        <authorList>
            <consortium name="DOE Joint Genome Institute"/>
            <person name="Mock T."/>
            <person name="Otillar R.P."/>
            <person name="Strauss J."/>
            <person name="Dupont C."/>
            <person name="Frickenhaus S."/>
            <person name="Maumus F."/>
            <person name="Mcmullan M."/>
            <person name="Sanges R."/>
            <person name="Schmutz J."/>
            <person name="Toseland A."/>
            <person name="Valas R."/>
            <person name="Veluchamy A."/>
            <person name="Ward B.J."/>
            <person name="Allen A."/>
            <person name="Barry K."/>
            <person name="Falciatore A."/>
            <person name="Ferrante M."/>
            <person name="Fortunato A.E."/>
            <person name="Gloeckner G."/>
            <person name="Gruber A."/>
            <person name="Hipkin R."/>
            <person name="Janech M."/>
            <person name="Kroth P."/>
            <person name="Leese F."/>
            <person name="Lindquist E."/>
            <person name="Lyon B.R."/>
            <person name="Martin J."/>
            <person name="Mayer C."/>
            <person name="Parker M."/>
            <person name="Quesneville H."/>
            <person name="Raymond J."/>
            <person name="Uhlig C."/>
            <person name="Valentin K.U."/>
            <person name="Worden A.Z."/>
            <person name="Armbrust E.V."/>
            <person name="Bowler C."/>
            <person name="Green B."/>
            <person name="Moulton V."/>
            <person name="Van Oosterhout C."/>
            <person name="Grigoriev I."/>
        </authorList>
    </citation>
    <scope>NUCLEOTIDE SEQUENCE [LARGE SCALE GENOMIC DNA]</scope>
    <source>
        <strain evidence="3 4">CCMP1102</strain>
    </source>
</reference>
<dbReference type="KEGG" id="fcy:FRACYDRAFT_186585"/>
<organism evidence="3 4">
    <name type="scientific">Fragilariopsis cylindrus CCMP1102</name>
    <dbReference type="NCBI Taxonomy" id="635003"/>
    <lineage>
        <taxon>Eukaryota</taxon>
        <taxon>Sar</taxon>
        <taxon>Stramenopiles</taxon>
        <taxon>Ochrophyta</taxon>
        <taxon>Bacillariophyta</taxon>
        <taxon>Bacillariophyceae</taxon>
        <taxon>Bacillariophycidae</taxon>
        <taxon>Bacillariales</taxon>
        <taxon>Bacillariaceae</taxon>
        <taxon>Fragilariopsis</taxon>
    </lineage>
</organism>
<gene>
    <name evidence="3" type="ORF">FRACYDRAFT_186585</name>
</gene>
<dbReference type="Pfam" id="PF00795">
    <property type="entry name" value="CN_hydrolase"/>
    <property type="match status" value="1"/>
</dbReference>
<protein>
    <submittedName>
        <fullName evidence="3">Carbon-nitrogen hydrolase</fullName>
    </submittedName>
</protein>
<dbReference type="OrthoDB" id="10250282at2759"/>
<dbReference type="InterPro" id="IPR045254">
    <property type="entry name" value="Nit1/2_C-N_Hydrolase"/>
</dbReference>
<dbReference type="InterPro" id="IPR001110">
    <property type="entry name" value="UPF0012_CS"/>
</dbReference>
<dbReference type="Gene3D" id="3.60.110.10">
    <property type="entry name" value="Carbon-nitrogen hydrolase"/>
    <property type="match status" value="1"/>
</dbReference>
<feature type="domain" description="CN hydrolase" evidence="2">
    <location>
        <begin position="19"/>
        <end position="313"/>
    </location>
</feature>
<evidence type="ECO:0000256" key="1">
    <source>
        <dbReference type="ARBA" id="ARBA00022801"/>
    </source>
</evidence>
<dbReference type="InParanoid" id="A0A1E7FBH7"/>
<evidence type="ECO:0000313" key="4">
    <source>
        <dbReference type="Proteomes" id="UP000095751"/>
    </source>
</evidence>
<dbReference type="PROSITE" id="PS01227">
    <property type="entry name" value="UPF0012"/>
    <property type="match status" value="1"/>
</dbReference>
<sequence length="334" mass="36481">MSSSSSSSLPIDGDKIIVKPIAAIAQLKSTSNKVQNLIDVAICARLAKSKGASMLFLPECFGFIGESSIQTLEEADDPIHLTTAKMKTGTKMENDEALTLVRSIMEGLRTISKESGLWLSGGGMHVLAEPPNSDDASDKEQRVYNTHVIIDSDGVLRCQYRKIHLFDVSIPGKVQLQESKTTAPGTELVMCDSPIGRLGVTTCYDLRFPEMYIELVKMGAQILLVPSAFTVPTGAAHWHTLLRARAIENQCYVLAAAQFGKHNEKRESFGHSLAVDPWGRVVADAGGYPKDDMDENKSEIEPPPSIVTVEIDPTLIDSIRQRMPVDVHRSNASF</sequence>
<dbReference type="GO" id="GO:0016811">
    <property type="term" value="F:hydrolase activity, acting on carbon-nitrogen (but not peptide) bonds, in linear amides"/>
    <property type="evidence" value="ECO:0007669"/>
    <property type="project" value="InterPro"/>
</dbReference>
<evidence type="ECO:0000313" key="3">
    <source>
        <dbReference type="EMBL" id="OEU15528.1"/>
    </source>
</evidence>
<dbReference type="PANTHER" id="PTHR23088">
    <property type="entry name" value="NITRILASE-RELATED"/>
    <property type="match status" value="1"/>
</dbReference>
<dbReference type="PROSITE" id="PS50263">
    <property type="entry name" value="CN_HYDROLASE"/>
    <property type="match status" value="1"/>
</dbReference>
<dbReference type="InterPro" id="IPR003010">
    <property type="entry name" value="C-N_Hydrolase"/>
</dbReference>
<name>A0A1E7FBH7_9STRA</name>
<dbReference type="AlphaFoldDB" id="A0A1E7FBH7"/>
<dbReference type="InterPro" id="IPR036526">
    <property type="entry name" value="C-N_Hydrolase_sf"/>
</dbReference>
<evidence type="ECO:0000259" key="2">
    <source>
        <dbReference type="PROSITE" id="PS50263"/>
    </source>
</evidence>
<accession>A0A1E7FBH7</accession>
<proteinExistence type="predicted"/>
<keyword evidence="1 3" id="KW-0378">Hydrolase</keyword>
<dbReference type="SUPFAM" id="SSF56317">
    <property type="entry name" value="Carbon-nitrogen hydrolase"/>
    <property type="match status" value="1"/>
</dbReference>
<dbReference type="PANTHER" id="PTHR23088:SF27">
    <property type="entry name" value="DEAMINATED GLUTATHIONE AMIDASE"/>
    <property type="match status" value="1"/>
</dbReference>
<dbReference type="CDD" id="cd07572">
    <property type="entry name" value="nit"/>
    <property type="match status" value="1"/>
</dbReference>
<keyword evidence="4" id="KW-1185">Reference proteome</keyword>
<dbReference type="EMBL" id="KV784359">
    <property type="protein sequence ID" value="OEU15528.1"/>
    <property type="molecule type" value="Genomic_DNA"/>
</dbReference>
<dbReference type="Proteomes" id="UP000095751">
    <property type="component" value="Unassembled WGS sequence"/>
</dbReference>